<dbReference type="EMBL" id="AM114193">
    <property type="protein sequence ID" value="CAJ38159.1"/>
    <property type="molecule type" value="Genomic_DNA"/>
</dbReference>
<dbReference type="AlphaFoldDB" id="Q0W0D4"/>
<evidence type="ECO:0000256" key="8">
    <source>
        <dbReference type="ARBA" id="ARBA00023136"/>
    </source>
</evidence>
<dbReference type="eggNOG" id="arCOG01962">
    <property type="taxonomic scope" value="Archaea"/>
</dbReference>
<feature type="transmembrane region" description="Helical" evidence="9">
    <location>
        <begin position="6"/>
        <end position="22"/>
    </location>
</feature>
<feature type="transmembrane region" description="Helical" evidence="9">
    <location>
        <begin position="91"/>
        <end position="112"/>
    </location>
</feature>
<dbReference type="SUPFAM" id="SSF116726">
    <property type="entry name" value="TrkA C-terminal domain-like"/>
    <property type="match status" value="1"/>
</dbReference>
<dbReference type="Gene3D" id="1.20.1530.20">
    <property type="match status" value="1"/>
</dbReference>
<feature type="transmembrane region" description="Helical" evidence="9">
    <location>
        <begin position="118"/>
        <end position="140"/>
    </location>
</feature>
<dbReference type="GO" id="GO:0015297">
    <property type="term" value="F:antiporter activity"/>
    <property type="evidence" value="ECO:0007669"/>
    <property type="project" value="UniProtKB-KW"/>
</dbReference>
<dbReference type="Pfam" id="PF02080">
    <property type="entry name" value="TrkA_C"/>
    <property type="match status" value="1"/>
</dbReference>
<evidence type="ECO:0000256" key="9">
    <source>
        <dbReference type="SAM" id="Phobius"/>
    </source>
</evidence>
<keyword evidence="7" id="KW-0406">Ion transport</keyword>
<dbReference type="InterPro" id="IPR038770">
    <property type="entry name" value="Na+/solute_symporter_sf"/>
</dbReference>
<feature type="transmembrane region" description="Helical" evidence="9">
    <location>
        <begin position="364"/>
        <end position="387"/>
    </location>
</feature>
<dbReference type="Proteomes" id="UP000000663">
    <property type="component" value="Chromosome"/>
</dbReference>
<dbReference type="KEGG" id="rci:RRC459"/>
<proteinExistence type="predicted"/>
<keyword evidence="5 9" id="KW-0812">Transmembrane</keyword>
<dbReference type="NCBIfam" id="NF003715">
    <property type="entry name" value="PRK05326.1-2"/>
    <property type="match status" value="1"/>
</dbReference>
<feature type="transmembrane region" description="Helical" evidence="9">
    <location>
        <begin position="190"/>
        <end position="210"/>
    </location>
</feature>
<dbReference type="InterPro" id="IPR006037">
    <property type="entry name" value="RCK_C"/>
</dbReference>
<dbReference type="GO" id="GO:0005886">
    <property type="term" value="C:plasma membrane"/>
    <property type="evidence" value="ECO:0007669"/>
    <property type="project" value="UniProtKB-SubCell"/>
</dbReference>
<keyword evidence="4" id="KW-1003">Cell membrane</keyword>
<dbReference type="GeneID" id="5144554"/>
<evidence type="ECO:0000256" key="6">
    <source>
        <dbReference type="ARBA" id="ARBA00022989"/>
    </source>
</evidence>
<evidence type="ECO:0000313" key="11">
    <source>
        <dbReference type="EMBL" id="CAJ38159.1"/>
    </source>
</evidence>
<dbReference type="GO" id="GO:0006813">
    <property type="term" value="P:potassium ion transport"/>
    <property type="evidence" value="ECO:0007669"/>
    <property type="project" value="InterPro"/>
</dbReference>
<name>Q0W0D4_METAR</name>
<evidence type="ECO:0000256" key="4">
    <source>
        <dbReference type="ARBA" id="ARBA00022475"/>
    </source>
</evidence>
<feature type="transmembrane region" description="Helical" evidence="9">
    <location>
        <begin position="58"/>
        <end position="79"/>
    </location>
</feature>
<feature type="transmembrane region" description="Helical" evidence="9">
    <location>
        <begin position="335"/>
        <end position="358"/>
    </location>
</feature>
<dbReference type="GO" id="GO:1902600">
    <property type="term" value="P:proton transmembrane transport"/>
    <property type="evidence" value="ECO:0007669"/>
    <property type="project" value="InterPro"/>
</dbReference>
<reference evidence="11 12" key="1">
    <citation type="journal article" date="2006" name="Science">
        <title>Genome of rice cluster I archaea -- the key methane producers in the rice rhizosphere.</title>
        <authorList>
            <person name="Erkel C."/>
            <person name="Kube M."/>
            <person name="Reinhardt R."/>
            <person name="Liesack W."/>
        </authorList>
    </citation>
    <scope>NUCLEOTIDE SEQUENCE [LARGE SCALE GENOMIC DNA]</scope>
    <source>
        <strain evidence="12">DSM 22066 / NBRC 105507 / MRE50</strain>
    </source>
</reference>
<comment type="subcellular location">
    <subcellularLocation>
        <location evidence="1">Cell membrane</location>
        <topology evidence="1">Multi-pass membrane protein</topology>
    </subcellularLocation>
</comment>
<dbReference type="PANTHER" id="PTHR32507">
    <property type="entry name" value="NA(+)/H(+) ANTIPORTER 1"/>
    <property type="match status" value="1"/>
</dbReference>
<evidence type="ECO:0000256" key="1">
    <source>
        <dbReference type="ARBA" id="ARBA00004651"/>
    </source>
</evidence>
<dbReference type="Gene3D" id="3.30.70.1450">
    <property type="entry name" value="Regulator of K+ conductance, C-terminal domain"/>
    <property type="match status" value="1"/>
</dbReference>
<feature type="transmembrane region" description="Helical" evidence="9">
    <location>
        <begin position="299"/>
        <end position="323"/>
    </location>
</feature>
<keyword evidence="6 9" id="KW-1133">Transmembrane helix</keyword>
<dbReference type="NCBIfam" id="NF003716">
    <property type="entry name" value="PRK05326.1-3"/>
    <property type="match status" value="1"/>
</dbReference>
<feature type="domain" description="RCK C-terminal" evidence="10">
    <location>
        <begin position="404"/>
        <end position="485"/>
    </location>
</feature>
<evidence type="ECO:0000256" key="2">
    <source>
        <dbReference type="ARBA" id="ARBA00022448"/>
    </source>
</evidence>
<evidence type="ECO:0000256" key="7">
    <source>
        <dbReference type="ARBA" id="ARBA00023065"/>
    </source>
</evidence>
<keyword evidence="12" id="KW-1185">Reference proteome</keyword>
<dbReference type="InterPro" id="IPR036721">
    <property type="entry name" value="RCK_C_sf"/>
</dbReference>
<evidence type="ECO:0000259" key="10">
    <source>
        <dbReference type="PROSITE" id="PS51202"/>
    </source>
</evidence>
<sequence length="489" mass="53154">MMITIETILFGAAILLLMGILASKTSEKLGVPVLLFFLLIGIIAGSDGLNVIYFDDAWLAQAIGIIALAFILFDGGISTKWKSVRSVVEDGALLSTLGVLLTAIILGVFSAYVLKLPLLYGLLLGSIVSSTDAAAVFAVLRSKRVSLKGRLKPLLELESGSNDPMAVFLTISVIYLIANPQSSLTDVIPIFFSQLIIGAFAGYGMAKVSLGLINRLRLEYEGLYPVFTVSTVLFTYGLTALLGGSGILAVYILGLIFGNSKFIHKTSIKYFHDGLAWMMQIIMFLTMGLLVFPSQLIPIMPAGILISLFLMFIARPVSVFVMMVLSKFGFREKLLISWVGLRGSVPIILATFPLIAGVDHAHTIFNLVFFIVVVSVLLQGWSIPYIARLLKLDEPETTILTCAREQVHVGDMNSEILEIDILEDSAAANKAVMDLDLPDGVLITTVKRGNEVIIPRGSTILEANDTITVLANKMQRKQICPIFGLKFED</sequence>
<evidence type="ECO:0000313" key="12">
    <source>
        <dbReference type="Proteomes" id="UP000000663"/>
    </source>
</evidence>
<dbReference type="STRING" id="351160.RRC459"/>
<accession>Q0W0D4</accession>
<organism evidence="11 12">
    <name type="scientific">Methanocella arvoryzae (strain DSM 22066 / NBRC 105507 / MRE50)</name>
    <dbReference type="NCBI Taxonomy" id="351160"/>
    <lineage>
        <taxon>Archaea</taxon>
        <taxon>Methanobacteriati</taxon>
        <taxon>Methanobacteriota</taxon>
        <taxon>Stenosarchaea group</taxon>
        <taxon>Methanomicrobia</taxon>
        <taxon>Methanocellales</taxon>
        <taxon>Methanocellaceae</taxon>
        <taxon>Methanocella</taxon>
    </lineage>
</organism>
<feature type="transmembrane region" description="Helical" evidence="9">
    <location>
        <begin position="161"/>
        <end position="178"/>
    </location>
</feature>
<feature type="transmembrane region" description="Helical" evidence="9">
    <location>
        <begin position="275"/>
        <end position="293"/>
    </location>
</feature>
<protein>
    <submittedName>
        <fullName evidence="11">Na(+)/H(+) antiporter</fullName>
    </submittedName>
</protein>
<dbReference type="GO" id="GO:0008324">
    <property type="term" value="F:monoatomic cation transmembrane transporter activity"/>
    <property type="evidence" value="ECO:0007669"/>
    <property type="project" value="InterPro"/>
</dbReference>
<dbReference type="Pfam" id="PF00999">
    <property type="entry name" value="Na_H_Exchanger"/>
    <property type="match status" value="1"/>
</dbReference>
<keyword evidence="8 9" id="KW-0472">Membrane</keyword>
<feature type="transmembrane region" description="Helical" evidence="9">
    <location>
        <begin position="29"/>
        <end position="46"/>
    </location>
</feature>
<keyword evidence="3" id="KW-0050">Antiport</keyword>
<gene>
    <name evidence="11" type="ORF">RRC459</name>
</gene>
<dbReference type="OrthoDB" id="11709at2157"/>
<dbReference type="InterPro" id="IPR006153">
    <property type="entry name" value="Cation/H_exchanger_TM"/>
</dbReference>
<dbReference type="PROSITE" id="PS51202">
    <property type="entry name" value="RCK_C"/>
    <property type="match status" value="1"/>
</dbReference>
<evidence type="ECO:0000256" key="3">
    <source>
        <dbReference type="ARBA" id="ARBA00022449"/>
    </source>
</evidence>
<keyword evidence="2" id="KW-0813">Transport</keyword>
<evidence type="ECO:0000256" key="5">
    <source>
        <dbReference type="ARBA" id="ARBA00022692"/>
    </source>
</evidence>
<dbReference type="PANTHER" id="PTHR32507:SF7">
    <property type="entry name" value="K(+)_H(+) ANTIPORTER NHAP2"/>
    <property type="match status" value="1"/>
</dbReference>
<dbReference type="RefSeq" id="WP_012034433.1">
    <property type="nucleotide sequence ID" value="NC_009464.1"/>
</dbReference>